<protein>
    <submittedName>
        <fullName evidence="1">Uncharacterized protein</fullName>
    </submittedName>
</protein>
<evidence type="ECO:0000313" key="1">
    <source>
        <dbReference type="EMBL" id="TFK71176.1"/>
    </source>
</evidence>
<keyword evidence="2" id="KW-1185">Reference proteome</keyword>
<proteinExistence type="predicted"/>
<sequence length="444" mass="47596">MTAVSGSNSVTPSTPVPAATTIPLSMRYYRNGGGIPILPPTTQATPPVNAPKPMDRPPTTPSVSTPSKPNPRPRPLPVVSSMPRTSTNSQGLASKTAGVNPVHWTPPVASTMGTKRTYEQMASNETSSSDRARTADSFKTLVAQHAKQVANKLGAQISASTGVAGPSSVAMNSNKPRVGGVSVGVSSLTNGNYIPSGSAQVASRVVTATKMTARKPPKLTPVEFQTENGMYEALAQLQKRVKREQQRHDSGHAIDEKKFLQFHGFYSVVAKDHLKDKQKARLVGMALRKQAKVPVYLKDLIRQESNIHRAVAEYSCRCLQPHPNAKGKAPATAIELPGMDIDDGTSSEANSSVHMNQDTDMPDEPMDANGHKPPRNRSSEENCRGTVIITVEEDKSHPFVKGQKITVEISHMVASSQASEARKEWDRVMGLTSLGGVVADLTTT</sequence>
<evidence type="ECO:0000313" key="2">
    <source>
        <dbReference type="Proteomes" id="UP000308600"/>
    </source>
</evidence>
<gene>
    <name evidence="1" type="ORF">BDN72DRAFT_838132</name>
</gene>
<dbReference type="Proteomes" id="UP000308600">
    <property type="component" value="Unassembled WGS sequence"/>
</dbReference>
<organism evidence="1 2">
    <name type="scientific">Pluteus cervinus</name>
    <dbReference type="NCBI Taxonomy" id="181527"/>
    <lineage>
        <taxon>Eukaryota</taxon>
        <taxon>Fungi</taxon>
        <taxon>Dikarya</taxon>
        <taxon>Basidiomycota</taxon>
        <taxon>Agaricomycotina</taxon>
        <taxon>Agaricomycetes</taxon>
        <taxon>Agaricomycetidae</taxon>
        <taxon>Agaricales</taxon>
        <taxon>Pluteineae</taxon>
        <taxon>Pluteaceae</taxon>
        <taxon>Pluteus</taxon>
    </lineage>
</organism>
<dbReference type="EMBL" id="ML208302">
    <property type="protein sequence ID" value="TFK71176.1"/>
    <property type="molecule type" value="Genomic_DNA"/>
</dbReference>
<accession>A0ACD3B0L8</accession>
<reference evidence="1 2" key="1">
    <citation type="journal article" date="2019" name="Nat. Ecol. Evol.">
        <title>Megaphylogeny resolves global patterns of mushroom evolution.</title>
        <authorList>
            <person name="Varga T."/>
            <person name="Krizsan K."/>
            <person name="Foldi C."/>
            <person name="Dima B."/>
            <person name="Sanchez-Garcia M."/>
            <person name="Sanchez-Ramirez S."/>
            <person name="Szollosi G.J."/>
            <person name="Szarkandi J.G."/>
            <person name="Papp V."/>
            <person name="Albert L."/>
            <person name="Andreopoulos W."/>
            <person name="Angelini C."/>
            <person name="Antonin V."/>
            <person name="Barry K.W."/>
            <person name="Bougher N.L."/>
            <person name="Buchanan P."/>
            <person name="Buyck B."/>
            <person name="Bense V."/>
            <person name="Catcheside P."/>
            <person name="Chovatia M."/>
            <person name="Cooper J."/>
            <person name="Damon W."/>
            <person name="Desjardin D."/>
            <person name="Finy P."/>
            <person name="Geml J."/>
            <person name="Haridas S."/>
            <person name="Hughes K."/>
            <person name="Justo A."/>
            <person name="Karasinski D."/>
            <person name="Kautmanova I."/>
            <person name="Kiss B."/>
            <person name="Kocsube S."/>
            <person name="Kotiranta H."/>
            <person name="LaButti K.M."/>
            <person name="Lechner B.E."/>
            <person name="Liimatainen K."/>
            <person name="Lipzen A."/>
            <person name="Lukacs Z."/>
            <person name="Mihaltcheva S."/>
            <person name="Morgado L.N."/>
            <person name="Niskanen T."/>
            <person name="Noordeloos M.E."/>
            <person name="Ohm R.A."/>
            <person name="Ortiz-Santana B."/>
            <person name="Ovrebo C."/>
            <person name="Racz N."/>
            <person name="Riley R."/>
            <person name="Savchenko A."/>
            <person name="Shiryaev A."/>
            <person name="Soop K."/>
            <person name="Spirin V."/>
            <person name="Szebenyi C."/>
            <person name="Tomsovsky M."/>
            <person name="Tulloss R.E."/>
            <person name="Uehling J."/>
            <person name="Grigoriev I.V."/>
            <person name="Vagvolgyi C."/>
            <person name="Papp T."/>
            <person name="Martin F.M."/>
            <person name="Miettinen O."/>
            <person name="Hibbett D.S."/>
            <person name="Nagy L.G."/>
        </authorList>
    </citation>
    <scope>NUCLEOTIDE SEQUENCE [LARGE SCALE GENOMIC DNA]</scope>
    <source>
        <strain evidence="1 2">NL-1719</strain>
    </source>
</reference>
<name>A0ACD3B0L8_9AGAR</name>